<evidence type="ECO:0000313" key="2">
    <source>
        <dbReference type="Proteomes" id="UP000670527"/>
    </source>
</evidence>
<dbReference type="Proteomes" id="UP000670527">
    <property type="component" value="Unassembled WGS sequence"/>
</dbReference>
<dbReference type="RefSeq" id="WP_208307299.1">
    <property type="nucleotide sequence ID" value="NZ_JAGETX010000004.1"/>
</dbReference>
<name>A0ABS3TAW7_9BACT</name>
<dbReference type="EMBL" id="JAGETX010000004">
    <property type="protein sequence ID" value="MBO3270782.1"/>
    <property type="molecule type" value="Genomic_DNA"/>
</dbReference>
<evidence type="ECO:0000313" key="1">
    <source>
        <dbReference type="EMBL" id="MBO3270782.1"/>
    </source>
</evidence>
<proteinExistence type="predicted"/>
<protein>
    <submittedName>
        <fullName evidence="1">Uncharacterized protein</fullName>
    </submittedName>
</protein>
<keyword evidence="2" id="KW-1185">Reference proteome</keyword>
<comment type="caution">
    <text evidence="1">The sequence shown here is derived from an EMBL/GenBank/DDBJ whole genome shotgun (WGS) entry which is preliminary data.</text>
</comment>
<reference evidence="1 2" key="1">
    <citation type="submission" date="2021-03" db="EMBL/GenBank/DDBJ databases">
        <authorList>
            <person name="Kim M.K."/>
        </authorList>
    </citation>
    <scope>NUCLEOTIDE SEQUENCE [LARGE SCALE GENOMIC DNA]</scope>
    <source>
        <strain evidence="1 2">BT507</strain>
    </source>
</reference>
<organism evidence="1 2">
    <name type="scientific">Hymenobacter defluvii</name>
    <dbReference type="NCBI Taxonomy" id="2054411"/>
    <lineage>
        <taxon>Bacteria</taxon>
        <taxon>Pseudomonadati</taxon>
        <taxon>Bacteroidota</taxon>
        <taxon>Cytophagia</taxon>
        <taxon>Cytophagales</taxon>
        <taxon>Hymenobacteraceae</taxon>
        <taxon>Hymenobacter</taxon>
    </lineage>
</organism>
<accession>A0ABS3TAW7</accession>
<gene>
    <name evidence="1" type="ORF">J4D97_08990</name>
</gene>
<sequence length="102" mass="11495">MPENMTRAEHLQWAKDRALAYLEPPKPRHPSQVGAYIKEKYRISRAPVNADQLRDAWASFVSDLGKHPETANHRAIELGMVEALMGGMSTADKVRHFINGTN</sequence>